<name>M1MK67_9CLOT</name>
<dbReference type="Gene3D" id="3.40.50.720">
    <property type="entry name" value="NAD(P)-binding Rossmann-like Domain"/>
    <property type="match status" value="1"/>
</dbReference>
<gene>
    <name evidence="2" type="ORF">Cspa_c45410</name>
</gene>
<evidence type="ECO:0000313" key="2">
    <source>
        <dbReference type="EMBL" id="AGF58294.1"/>
    </source>
</evidence>
<dbReference type="eggNOG" id="COG2227">
    <property type="taxonomic scope" value="Bacteria"/>
</dbReference>
<proteinExistence type="predicted"/>
<dbReference type="CDD" id="cd02440">
    <property type="entry name" value="AdoMet_MTases"/>
    <property type="match status" value="1"/>
</dbReference>
<dbReference type="RefSeq" id="WP_015394605.1">
    <property type="nucleotide sequence ID" value="NC_020291.1"/>
</dbReference>
<dbReference type="PANTHER" id="PTHR43861">
    <property type="entry name" value="TRANS-ACONITATE 2-METHYLTRANSFERASE-RELATED"/>
    <property type="match status" value="1"/>
</dbReference>
<dbReference type="OrthoDB" id="9791837at2"/>
<dbReference type="EMBL" id="CP004121">
    <property type="protein sequence ID" value="AGF58294.1"/>
    <property type="molecule type" value="Genomic_DNA"/>
</dbReference>
<dbReference type="Pfam" id="PF08484">
    <property type="entry name" value="Methyltransf_14"/>
    <property type="match status" value="1"/>
</dbReference>
<dbReference type="PANTHER" id="PTHR43861:SF6">
    <property type="entry name" value="METHYLTRANSFERASE TYPE 11"/>
    <property type="match status" value="1"/>
</dbReference>
<protein>
    <recommendedName>
        <fullName evidence="1">C-methyltransferase domain-containing protein</fullName>
    </recommendedName>
</protein>
<feature type="domain" description="C-methyltransferase" evidence="1">
    <location>
        <begin position="267"/>
        <end position="363"/>
    </location>
</feature>
<dbReference type="SUPFAM" id="SSF53335">
    <property type="entry name" value="S-adenosyl-L-methionine-dependent methyltransferases"/>
    <property type="match status" value="1"/>
</dbReference>
<dbReference type="InterPro" id="IPR029063">
    <property type="entry name" value="SAM-dependent_MTases_sf"/>
</dbReference>
<dbReference type="HOGENOM" id="CLU_737082_0_0_9"/>
<dbReference type="KEGG" id="csr:Cspa_c45410"/>
<dbReference type="InterPro" id="IPR013691">
    <property type="entry name" value="MeTrfase_14"/>
</dbReference>
<reference evidence="2 3" key="1">
    <citation type="submission" date="2013-02" db="EMBL/GenBank/DDBJ databases">
        <title>Genome sequence of Clostridium saccharoperbutylacetonicum N1-4(HMT).</title>
        <authorList>
            <person name="Poehlein A."/>
            <person name="Daniel R."/>
        </authorList>
    </citation>
    <scope>NUCLEOTIDE SEQUENCE [LARGE SCALE GENOMIC DNA]</scope>
    <source>
        <strain evidence="3">N1-4(HMT)</strain>
    </source>
</reference>
<accession>M1MK67</accession>
<sequence>MEIIERSKCVITGEKDLEYLYTFKDFPVYMGVTENCKDKDLKCDMTFMISKSSGMIQMKSLIALDDLYSENHNNSVGTVWMKHHNEFADFIKKFQPKNVLEIGGATGILAKVYMDKNNIKWSIIEPNPIPVEGCKAEFIKDFFNEKYILLDEYDSIVHSHVLEHMYEPDIFIKNLSDCLGEGKKMFFSIPNMMEMLKRKYTNTLNFEHTFFATEQYIEYLLAKFRFEILNKEYFMDDGSIFYAVEKRGNVDIKELDKNLYSVNKGIFIDYINYHRNMITKFNEKMKESNMKVYLFGAHIFTQYLIEFGLDTSKIISILDNDVHKQGKRLSGTELYVESPKILKDEEAAIVILKVGIYNSEIKKDILENINSNIEFLE</sequence>
<dbReference type="Proteomes" id="UP000011728">
    <property type="component" value="Chromosome"/>
</dbReference>
<dbReference type="Gene3D" id="3.40.50.150">
    <property type="entry name" value="Vaccinia Virus protein VP39"/>
    <property type="match status" value="1"/>
</dbReference>
<evidence type="ECO:0000313" key="3">
    <source>
        <dbReference type="Proteomes" id="UP000011728"/>
    </source>
</evidence>
<dbReference type="AlphaFoldDB" id="M1MK67"/>
<dbReference type="Pfam" id="PF13489">
    <property type="entry name" value="Methyltransf_23"/>
    <property type="match status" value="1"/>
</dbReference>
<organism evidence="2 3">
    <name type="scientific">Clostridium saccharoperbutylacetonicum N1-4(HMT)</name>
    <dbReference type="NCBI Taxonomy" id="931276"/>
    <lineage>
        <taxon>Bacteria</taxon>
        <taxon>Bacillati</taxon>
        <taxon>Bacillota</taxon>
        <taxon>Clostridia</taxon>
        <taxon>Eubacteriales</taxon>
        <taxon>Clostridiaceae</taxon>
        <taxon>Clostridium</taxon>
    </lineage>
</organism>
<dbReference type="PATRIC" id="fig|931276.5.peg.4577"/>
<evidence type="ECO:0000259" key="1">
    <source>
        <dbReference type="Pfam" id="PF08484"/>
    </source>
</evidence>
<keyword evidence="3" id="KW-1185">Reference proteome</keyword>